<name>A1B2G5_PARDP</name>
<dbReference type="eggNOG" id="COG0601">
    <property type="taxonomic scope" value="Bacteria"/>
</dbReference>
<proteinExistence type="inferred from homology"/>
<evidence type="ECO:0000313" key="7">
    <source>
        <dbReference type="EMBL" id="ABL69709.1"/>
    </source>
</evidence>
<evidence type="ECO:0000256" key="3">
    <source>
        <dbReference type="ARBA" id="ARBA00022989"/>
    </source>
</evidence>
<reference evidence="8" key="1">
    <citation type="submission" date="2006-12" db="EMBL/GenBank/DDBJ databases">
        <title>Complete sequence of chromosome 1 of Paracoccus denitrificans PD1222.</title>
        <authorList>
            <person name="Copeland A."/>
            <person name="Lucas S."/>
            <person name="Lapidus A."/>
            <person name="Barry K."/>
            <person name="Detter J.C."/>
            <person name="Glavina del Rio T."/>
            <person name="Hammon N."/>
            <person name="Israni S."/>
            <person name="Dalin E."/>
            <person name="Tice H."/>
            <person name="Pitluck S."/>
            <person name="Munk A.C."/>
            <person name="Brettin T."/>
            <person name="Bruce D."/>
            <person name="Han C."/>
            <person name="Tapia R."/>
            <person name="Gilna P."/>
            <person name="Schmutz J."/>
            <person name="Larimer F."/>
            <person name="Land M."/>
            <person name="Hauser L."/>
            <person name="Kyrpides N."/>
            <person name="Lykidis A."/>
            <person name="Spiro S."/>
            <person name="Richardson D.J."/>
            <person name="Moir J.W.B."/>
            <person name="Ferguson S.J."/>
            <person name="van Spanning R.J.M."/>
            <person name="Richardson P."/>
        </authorList>
    </citation>
    <scope>NUCLEOTIDE SEQUENCE [LARGE SCALE GENOMIC DNA]</scope>
    <source>
        <strain evidence="8">Pd 1222</strain>
    </source>
</reference>
<dbReference type="PANTHER" id="PTHR43376:SF1">
    <property type="entry name" value="OLIGOPEPTIDE TRANSPORT SYSTEM PERMEASE PROTEIN"/>
    <property type="match status" value="1"/>
</dbReference>
<dbReference type="HOGENOM" id="CLU_036879_1_0_5"/>
<evidence type="ECO:0000259" key="6">
    <source>
        <dbReference type="PROSITE" id="PS50928"/>
    </source>
</evidence>
<feature type="transmembrane region" description="Helical" evidence="5">
    <location>
        <begin position="202"/>
        <end position="221"/>
    </location>
</feature>
<protein>
    <submittedName>
        <fullName evidence="7">Binding-protein-dependent transport systems inner membrane component</fullName>
    </submittedName>
</protein>
<evidence type="ECO:0000256" key="5">
    <source>
        <dbReference type="RuleBase" id="RU363032"/>
    </source>
</evidence>
<dbReference type="AlphaFoldDB" id="A1B2G5"/>
<dbReference type="PANTHER" id="PTHR43376">
    <property type="entry name" value="OLIGOPEPTIDE TRANSPORT SYSTEM PERMEASE PROTEIN"/>
    <property type="match status" value="1"/>
</dbReference>
<dbReference type="InterPro" id="IPR000515">
    <property type="entry name" value="MetI-like"/>
</dbReference>
<gene>
    <name evidence="7" type="ordered locus">Pden_1609</name>
</gene>
<dbReference type="EMBL" id="CP000489">
    <property type="protein sequence ID" value="ABL69709.1"/>
    <property type="molecule type" value="Genomic_DNA"/>
</dbReference>
<dbReference type="KEGG" id="pde:Pden_1609"/>
<dbReference type="Pfam" id="PF00528">
    <property type="entry name" value="BPD_transp_1"/>
    <property type="match status" value="1"/>
</dbReference>
<dbReference type="GO" id="GO:0005886">
    <property type="term" value="C:plasma membrane"/>
    <property type="evidence" value="ECO:0007669"/>
    <property type="project" value="UniProtKB-SubCell"/>
</dbReference>
<accession>A1B2G5</accession>
<feature type="transmembrane region" description="Helical" evidence="5">
    <location>
        <begin position="20"/>
        <end position="41"/>
    </location>
</feature>
<comment type="similarity">
    <text evidence="5">Belongs to the binding-protein-dependent transport system permease family.</text>
</comment>
<evidence type="ECO:0000313" key="8">
    <source>
        <dbReference type="Proteomes" id="UP000000361"/>
    </source>
</evidence>
<dbReference type="InterPro" id="IPR035906">
    <property type="entry name" value="MetI-like_sf"/>
</dbReference>
<feature type="transmembrane region" description="Helical" evidence="5">
    <location>
        <begin position="112"/>
        <end position="135"/>
    </location>
</feature>
<evidence type="ECO:0000256" key="1">
    <source>
        <dbReference type="ARBA" id="ARBA00004651"/>
    </source>
</evidence>
<dbReference type="PROSITE" id="PS50928">
    <property type="entry name" value="ABC_TM1"/>
    <property type="match status" value="1"/>
</dbReference>
<sequence>MTEAPAGIRRGRAPALAMNLLARLAVLGLVALTIFALPRLLPGDPLQAMLASDHAQSLSLAELAALRERLGLTAGWGRQLGDWLGDLLRGDLGHSIRHARPVAALVAESLPWTLLLILGAMPVYLLLGALAGIRAGRAQGGALDRGLTGLVTVLASIPPFVLAILLMLGFAILWPVLPAGGALPLFPSDQPLVRAGQVARHAALPVAALALHEFARFYYLARAEAIGLSRRPFVLNAEARGLAPLRMLADYYGRNILPAFVARMSDSISGLFGAALIVEIVFSYPGIGGLIYGAILDRDYPLLQGATIIVAAGVLALNWLIDAVLAVLAERG</sequence>
<feature type="transmembrane region" description="Helical" evidence="5">
    <location>
        <begin position="307"/>
        <end position="329"/>
    </location>
</feature>
<dbReference type="EnsemblBacteria" id="ABL69709">
    <property type="protein sequence ID" value="ABL69709"/>
    <property type="gene ID" value="Pden_1609"/>
</dbReference>
<dbReference type="Proteomes" id="UP000000361">
    <property type="component" value="Chromosome 1"/>
</dbReference>
<dbReference type="SUPFAM" id="SSF161098">
    <property type="entry name" value="MetI-like"/>
    <property type="match status" value="1"/>
</dbReference>
<evidence type="ECO:0000256" key="4">
    <source>
        <dbReference type="ARBA" id="ARBA00023136"/>
    </source>
</evidence>
<comment type="subcellular location">
    <subcellularLocation>
        <location evidence="1 5">Cell membrane</location>
        <topology evidence="1 5">Multi-pass membrane protein</topology>
    </subcellularLocation>
</comment>
<keyword evidence="8" id="KW-1185">Reference proteome</keyword>
<evidence type="ECO:0000256" key="2">
    <source>
        <dbReference type="ARBA" id="ARBA00022692"/>
    </source>
</evidence>
<dbReference type="Gene3D" id="1.10.3720.10">
    <property type="entry name" value="MetI-like"/>
    <property type="match status" value="1"/>
</dbReference>
<feature type="transmembrane region" description="Helical" evidence="5">
    <location>
        <begin position="147"/>
        <end position="177"/>
    </location>
</feature>
<organism evidence="7 8">
    <name type="scientific">Paracoccus denitrificans (strain Pd 1222)</name>
    <dbReference type="NCBI Taxonomy" id="318586"/>
    <lineage>
        <taxon>Bacteria</taxon>
        <taxon>Pseudomonadati</taxon>
        <taxon>Pseudomonadota</taxon>
        <taxon>Alphaproteobacteria</taxon>
        <taxon>Rhodobacterales</taxon>
        <taxon>Paracoccaceae</taxon>
        <taxon>Paracoccus</taxon>
    </lineage>
</organism>
<dbReference type="RefSeq" id="WP_011747908.1">
    <property type="nucleotide sequence ID" value="NC_008686.1"/>
</dbReference>
<keyword evidence="2 5" id="KW-0812">Transmembrane</keyword>
<keyword evidence="4 5" id="KW-0472">Membrane</keyword>
<feature type="transmembrane region" description="Helical" evidence="5">
    <location>
        <begin position="271"/>
        <end position="295"/>
    </location>
</feature>
<keyword evidence="5" id="KW-0813">Transport</keyword>
<feature type="domain" description="ABC transmembrane type-1" evidence="6">
    <location>
        <begin position="110"/>
        <end position="321"/>
    </location>
</feature>
<dbReference type="GO" id="GO:0055085">
    <property type="term" value="P:transmembrane transport"/>
    <property type="evidence" value="ECO:0007669"/>
    <property type="project" value="InterPro"/>
</dbReference>
<dbReference type="STRING" id="318586.Pden_1609"/>
<keyword evidence="3 5" id="KW-1133">Transmembrane helix</keyword>